<dbReference type="AlphaFoldDB" id="A0A117NFQ1"/>
<protein>
    <submittedName>
        <fullName evidence="1">Uncharacterized protein</fullName>
    </submittedName>
</protein>
<name>A0A117NFQ1_PICGL</name>
<sequence length="69" mass="7629">MLPQNVVINSLSQRLNRPDVVRNRSGCIFPAVELFGRVACLDDVLAAIITQQTKSCTSANQRAWSNGQR</sequence>
<evidence type="ECO:0000313" key="1">
    <source>
        <dbReference type="EMBL" id="KUM45633.1"/>
    </source>
</evidence>
<proteinExistence type="predicted"/>
<organism evidence="1">
    <name type="scientific">Picea glauca</name>
    <name type="common">White spruce</name>
    <name type="synonym">Pinus glauca</name>
    <dbReference type="NCBI Taxonomy" id="3330"/>
    <lineage>
        <taxon>Eukaryota</taxon>
        <taxon>Viridiplantae</taxon>
        <taxon>Streptophyta</taxon>
        <taxon>Embryophyta</taxon>
        <taxon>Tracheophyta</taxon>
        <taxon>Spermatophyta</taxon>
        <taxon>Pinopsida</taxon>
        <taxon>Pinidae</taxon>
        <taxon>Conifers I</taxon>
        <taxon>Pinales</taxon>
        <taxon>Pinaceae</taxon>
        <taxon>Picea</taxon>
    </lineage>
</organism>
<keyword evidence="1" id="KW-0496">Mitochondrion</keyword>
<reference evidence="1" key="1">
    <citation type="journal article" date="2015" name="Genome Biol. Evol.">
        <title>Organellar Genomes of White Spruce (Picea glauca): Assembly and Annotation.</title>
        <authorList>
            <person name="Jackman S.D."/>
            <person name="Warren R.L."/>
            <person name="Gibb E.A."/>
            <person name="Vandervalk B.P."/>
            <person name="Mohamadi H."/>
            <person name="Chu J."/>
            <person name="Raymond A."/>
            <person name="Pleasance S."/>
            <person name="Coope R."/>
            <person name="Wildung M.R."/>
            <person name="Ritland C.E."/>
            <person name="Bousquet J."/>
            <person name="Jones S.J."/>
            <person name="Bohlmann J."/>
            <person name="Birol I."/>
        </authorList>
    </citation>
    <scope>NUCLEOTIDE SEQUENCE [LARGE SCALE GENOMIC DNA]</scope>
    <source>
        <tissue evidence="1">Flushing bud</tissue>
    </source>
</reference>
<gene>
    <name evidence="1" type="ORF">ABT39_MTgene2469</name>
</gene>
<comment type="caution">
    <text evidence="1">The sequence shown here is derived from an EMBL/GenBank/DDBJ whole genome shotgun (WGS) entry which is preliminary data.</text>
</comment>
<accession>A0A117NFQ1</accession>
<dbReference type="EMBL" id="LKAM01000017">
    <property type="protein sequence ID" value="KUM45633.1"/>
    <property type="molecule type" value="Genomic_DNA"/>
</dbReference>
<geneLocation type="mitochondrion" evidence="1"/>